<evidence type="ECO:0000313" key="4">
    <source>
        <dbReference type="EMBL" id="KNC85847.1"/>
    </source>
</evidence>
<reference evidence="4 5" key="1">
    <citation type="submission" date="2011-02" db="EMBL/GenBank/DDBJ databases">
        <title>The Genome Sequence of Sphaeroforma arctica JP610.</title>
        <authorList>
            <consortium name="The Broad Institute Genome Sequencing Platform"/>
            <person name="Russ C."/>
            <person name="Cuomo C."/>
            <person name="Young S.K."/>
            <person name="Zeng Q."/>
            <person name="Gargeya S."/>
            <person name="Alvarado L."/>
            <person name="Berlin A."/>
            <person name="Chapman S.B."/>
            <person name="Chen Z."/>
            <person name="Freedman E."/>
            <person name="Gellesch M."/>
            <person name="Goldberg J."/>
            <person name="Griggs A."/>
            <person name="Gujja S."/>
            <person name="Heilman E."/>
            <person name="Heiman D."/>
            <person name="Howarth C."/>
            <person name="Mehta T."/>
            <person name="Neiman D."/>
            <person name="Pearson M."/>
            <person name="Roberts A."/>
            <person name="Saif S."/>
            <person name="Shea T."/>
            <person name="Shenoy N."/>
            <person name="Sisk P."/>
            <person name="Stolte C."/>
            <person name="Sykes S."/>
            <person name="White J."/>
            <person name="Yandava C."/>
            <person name="Burger G."/>
            <person name="Gray M.W."/>
            <person name="Holland P.W.H."/>
            <person name="King N."/>
            <person name="Lang F.B.F."/>
            <person name="Roger A.J."/>
            <person name="Ruiz-Trillo I."/>
            <person name="Haas B."/>
            <person name="Nusbaum C."/>
            <person name="Birren B."/>
        </authorList>
    </citation>
    <scope>NUCLEOTIDE SEQUENCE [LARGE SCALE GENOMIC DNA]</scope>
    <source>
        <strain evidence="4 5">JP610</strain>
    </source>
</reference>
<dbReference type="OrthoDB" id="10266921at2759"/>
<evidence type="ECO:0000256" key="3">
    <source>
        <dbReference type="SAM" id="MobiDB-lite"/>
    </source>
</evidence>
<accession>A0A0L0G9Y7</accession>
<feature type="coiled-coil region" evidence="2">
    <location>
        <begin position="121"/>
        <end position="148"/>
    </location>
</feature>
<protein>
    <submittedName>
        <fullName evidence="4">Uncharacterized protein</fullName>
    </submittedName>
</protein>
<organism evidence="4 5">
    <name type="scientific">Sphaeroforma arctica JP610</name>
    <dbReference type="NCBI Taxonomy" id="667725"/>
    <lineage>
        <taxon>Eukaryota</taxon>
        <taxon>Ichthyosporea</taxon>
        <taxon>Ichthyophonida</taxon>
        <taxon>Sphaeroforma</taxon>
    </lineage>
</organism>
<dbReference type="RefSeq" id="XP_014159749.1">
    <property type="nucleotide sequence ID" value="XM_014304274.1"/>
</dbReference>
<feature type="compositionally biased region" description="Basic residues" evidence="3">
    <location>
        <begin position="387"/>
        <end position="398"/>
    </location>
</feature>
<feature type="compositionally biased region" description="Basic and acidic residues" evidence="3">
    <location>
        <begin position="262"/>
        <end position="386"/>
    </location>
</feature>
<sequence>MDDAKRMLDELMGRSRNATETEPVKEIKFTDSEVCKYFLVDVCPHDLFTNTKGDLGECSGQHHTDLREKYKKSSRYRELGYEDMYLRYLTALIVKMDRRIKEALARLQPPSEISANNLAIIAEHEQNIKESDDMITELLETAERLGEEGKVDESQALMEKVEAERSEQGKQKAAIQRIHNNHSRDLDVRTTVCDVCGAMLSVGELDQRQSSHMQGKNHLGYALIRYKIEEYKKICDEKLTKERDERYSKSGANAVDVGAGSRGRDRDSRRSSASRRDDRYSRSRDNDRDRDRDRDRDGYSSRRRESDRDVCRRDSYRDRDHRGREGDRGRYSRDSRRDRDRDSDRTRDDEKPKDRDRTREKESDRTRDRDRDSEKKCEARPKEKSRSRSRSRTRSKSR</sequence>
<dbReference type="Pfam" id="PF03194">
    <property type="entry name" value="LUC7"/>
    <property type="match status" value="1"/>
</dbReference>
<dbReference type="GO" id="GO:0005685">
    <property type="term" value="C:U1 snRNP"/>
    <property type="evidence" value="ECO:0007669"/>
    <property type="project" value="InterPro"/>
</dbReference>
<evidence type="ECO:0000313" key="5">
    <source>
        <dbReference type="Proteomes" id="UP000054560"/>
    </source>
</evidence>
<name>A0A0L0G9Y7_9EUKA</name>
<dbReference type="STRING" id="667725.A0A0L0G9Y7"/>
<comment type="similarity">
    <text evidence="1">Belongs to the Luc7 family.</text>
</comment>
<dbReference type="GeneID" id="25902497"/>
<evidence type="ECO:0000256" key="2">
    <source>
        <dbReference type="SAM" id="Coils"/>
    </source>
</evidence>
<dbReference type="Proteomes" id="UP000054560">
    <property type="component" value="Unassembled WGS sequence"/>
</dbReference>
<evidence type="ECO:0000256" key="1">
    <source>
        <dbReference type="ARBA" id="ARBA00005655"/>
    </source>
</evidence>
<dbReference type="InterPro" id="IPR004882">
    <property type="entry name" value="Luc7-rel"/>
</dbReference>
<keyword evidence="5" id="KW-1185">Reference proteome</keyword>
<dbReference type="PANTHER" id="PTHR12375">
    <property type="entry name" value="RNA-BINDING PROTEIN LUC7-RELATED"/>
    <property type="match status" value="1"/>
</dbReference>
<proteinExistence type="inferred from homology"/>
<feature type="region of interest" description="Disordered" evidence="3">
    <location>
        <begin position="243"/>
        <end position="398"/>
    </location>
</feature>
<dbReference type="GO" id="GO:0006376">
    <property type="term" value="P:mRNA splice site recognition"/>
    <property type="evidence" value="ECO:0007669"/>
    <property type="project" value="InterPro"/>
</dbReference>
<dbReference type="EMBL" id="KQ241681">
    <property type="protein sequence ID" value="KNC85847.1"/>
    <property type="molecule type" value="Genomic_DNA"/>
</dbReference>
<keyword evidence="2" id="KW-0175">Coiled coil</keyword>
<gene>
    <name evidence="4" type="ORF">SARC_01993</name>
</gene>
<dbReference type="eggNOG" id="KOG0796">
    <property type="taxonomic scope" value="Eukaryota"/>
</dbReference>
<dbReference type="GO" id="GO:0003729">
    <property type="term" value="F:mRNA binding"/>
    <property type="evidence" value="ECO:0007669"/>
    <property type="project" value="InterPro"/>
</dbReference>
<dbReference type="AlphaFoldDB" id="A0A0L0G9Y7"/>